<comment type="caution">
    <text evidence="2">The sequence shown here is derived from an EMBL/GenBank/DDBJ whole genome shotgun (WGS) entry which is preliminary data.</text>
</comment>
<protein>
    <submittedName>
        <fullName evidence="2">Uncharacterized protein</fullName>
    </submittedName>
</protein>
<keyword evidence="1" id="KW-0472">Membrane</keyword>
<name>A0A8J3QSZ6_9ACTN</name>
<evidence type="ECO:0000313" key="2">
    <source>
        <dbReference type="EMBL" id="GIH15083.1"/>
    </source>
</evidence>
<keyword evidence="1" id="KW-0812">Transmembrane</keyword>
<keyword evidence="1" id="KW-1133">Transmembrane helix</keyword>
<evidence type="ECO:0000313" key="3">
    <source>
        <dbReference type="Proteomes" id="UP000642748"/>
    </source>
</evidence>
<gene>
    <name evidence="2" type="ORF">Raf01_32550</name>
</gene>
<reference evidence="2" key="1">
    <citation type="submission" date="2021-01" db="EMBL/GenBank/DDBJ databases">
        <title>Whole genome shotgun sequence of Rugosimonospora africana NBRC 104875.</title>
        <authorList>
            <person name="Komaki H."/>
            <person name="Tamura T."/>
        </authorList>
    </citation>
    <scope>NUCLEOTIDE SEQUENCE</scope>
    <source>
        <strain evidence="2">NBRC 104875</strain>
    </source>
</reference>
<proteinExistence type="predicted"/>
<evidence type="ECO:0000256" key="1">
    <source>
        <dbReference type="SAM" id="Phobius"/>
    </source>
</evidence>
<feature type="transmembrane region" description="Helical" evidence="1">
    <location>
        <begin position="114"/>
        <end position="136"/>
    </location>
</feature>
<organism evidence="2 3">
    <name type="scientific">Rugosimonospora africana</name>
    <dbReference type="NCBI Taxonomy" id="556532"/>
    <lineage>
        <taxon>Bacteria</taxon>
        <taxon>Bacillati</taxon>
        <taxon>Actinomycetota</taxon>
        <taxon>Actinomycetes</taxon>
        <taxon>Micromonosporales</taxon>
        <taxon>Micromonosporaceae</taxon>
        <taxon>Rugosimonospora</taxon>
    </lineage>
</organism>
<dbReference type="RefSeq" id="WP_203918711.1">
    <property type="nucleotide sequence ID" value="NZ_BONZ01000030.1"/>
</dbReference>
<accession>A0A8J3QSZ6</accession>
<dbReference type="AlphaFoldDB" id="A0A8J3QSZ6"/>
<dbReference type="EMBL" id="BONZ01000030">
    <property type="protein sequence ID" value="GIH15083.1"/>
    <property type="molecule type" value="Genomic_DNA"/>
</dbReference>
<sequence length="276" mass="29504">MAWSAAARLGLLAAAAVGVVMVLSLPTSVASAGPAEDGAIVYCLAHRAELVDAAVALGKGGEGTSPDLIRVGGADLTIEQWRLDHPAAFQTTCAALRAAAGTSGANTRPSNTNLVITAATTLFSAAIGAGFTWLVTAGRDRATRRRQDAADLRGSVQSLAVAVQLYLRGWQDGAPTSVSEWGVIERLNDLEAKLGRIGSARSSWDRPGELLRELRGARFGRAMLNTERWAAIPRDQRRASAGAVEDELDKFARDAEHVAYRHEHWRRRARDTAETR</sequence>
<dbReference type="Proteomes" id="UP000642748">
    <property type="component" value="Unassembled WGS sequence"/>
</dbReference>
<keyword evidence="3" id="KW-1185">Reference proteome</keyword>